<dbReference type="WBParaSite" id="sdigi.contig620.g9250.t1">
    <property type="protein sequence ID" value="sdigi.contig620.g9250.t1"/>
    <property type="gene ID" value="sdigi.contig620.g9250"/>
</dbReference>
<evidence type="ECO:0000256" key="1">
    <source>
        <dbReference type="SAM" id="Phobius"/>
    </source>
</evidence>
<proteinExistence type="predicted"/>
<feature type="transmembrane region" description="Helical" evidence="1">
    <location>
        <begin position="51"/>
        <end position="66"/>
    </location>
</feature>
<evidence type="ECO:0000313" key="2">
    <source>
        <dbReference type="Proteomes" id="UP000887581"/>
    </source>
</evidence>
<keyword evidence="1" id="KW-0472">Membrane</keyword>
<keyword evidence="2" id="KW-1185">Reference proteome</keyword>
<keyword evidence="1" id="KW-1133">Transmembrane helix</keyword>
<reference evidence="3" key="1">
    <citation type="submission" date="2022-11" db="UniProtKB">
        <authorList>
            <consortium name="WormBaseParasite"/>
        </authorList>
    </citation>
    <scope>IDENTIFICATION</scope>
</reference>
<accession>A0A915Q5J4</accession>
<organism evidence="2 3">
    <name type="scientific">Setaria digitata</name>
    <dbReference type="NCBI Taxonomy" id="48799"/>
    <lineage>
        <taxon>Eukaryota</taxon>
        <taxon>Metazoa</taxon>
        <taxon>Ecdysozoa</taxon>
        <taxon>Nematoda</taxon>
        <taxon>Chromadorea</taxon>
        <taxon>Rhabditida</taxon>
        <taxon>Spirurina</taxon>
        <taxon>Spiruromorpha</taxon>
        <taxon>Filarioidea</taxon>
        <taxon>Setariidae</taxon>
        <taxon>Setaria</taxon>
    </lineage>
</organism>
<evidence type="ECO:0000313" key="3">
    <source>
        <dbReference type="WBParaSite" id="sdigi.contig620.g9250.t1"/>
    </source>
</evidence>
<keyword evidence="1" id="KW-0812">Transmembrane</keyword>
<dbReference type="Proteomes" id="UP000887581">
    <property type="component" value="Unplaced"/>
</dbReference>
<name>A0A915Q5J4_9BILA</name>
<sequence length="67" mass="7448">MTGTRIGGTVQQYSGFPRRGFGVWDGVVLCYLCHGVSDLAFSFLLLHVRDFYGFLSLSFTVIILLAK</sequence>
<feature type="transmembrane region" description="Helical" evidence="1">
    <location>
        <begin position="21"/>
        <end position="45"/>
    </location>
</feature>
<protein>
    <submittedName>
        <fullName evidence="3">Uncharacterized protein</fullName>
    </submittedName>
</protein>
<dbReference type="AlphaFoldDB" id="A0A915Q5J4"/>